<dbReference type="Proteomes" id="UP000054481">
    <property type="component" value="Unassembled WGS sequence"/>
</dbReference>
<evidence type="ECO:0000256" key="4">
    <source>
        <dbReference type="SAM" id="Phobius"/>
    </source>
</evidence>
<proteinExistence type="predicted"/>
<dbReference type="CDD" id="cd03784">
    <property type="entry name" value="GT1_Gtf-like"/>
    <property type="match status" value="1"/>
</dbReference>
<dbReference type="PANTHER" id="PTHR48043">
    <property type="entry name" value="EG:EG0003.4 PROTEIN-RELATED"/>
    <property type="match status" value="1"/>
</dbReference>
<dbReference type="PROSITE" id="PS00375">
    <property type="entry name" value="UDPGT"/>
    <property type="match status" value="1"/>
</dbReference>
<reference evidence="5 6" key="1">
    <citation type="journal article" date="2014" name="Genome Biol. Evol.">
        <title>Comparative genomics and transcriptomics analyses reveal divergent lifestyle features of nematode endoparasitic fungus Hirsutella minnesotensis.</title>
        <authorList>
            <person name="Lai Y."/>
            <person name="Liu K."/>
            <person name="Zhang X."/>
            <person name="Zhang X."/>
            <person name="Li K."/>
            <person name="Wang N."/>
            <person name="Shu C."/>
            <person name="Wu Y."/>
            <person name="Wang C."/>
            <person name="Bushley K.E."/>
            <person name="Xiang M."/>
            <person name="Liu X."/>
        </authorList>
    </citation>
    <scope>NUCLEOTIDE SEQUENCE [LARGE SCALE GENOMIC DNA]</scope>
    <source>
        <strain evidence="5 6">3608</strain>
    </source>
</reference>
<dbReference type="SUPFAM" id="SSF53756">
    <property type="entry name" value="UDP-Glycosyltransferase/glycogen phosphorylase"/>
    <property type="match status" value="1"/>
</dbReference>
<keyword evidence="1" id="KW-0328">Glycosyltransferase</keyword>
<keyword evidence="4" id="KW-0472">Membrane</keyword>
<keyword evidence="6" id="KW-1185">Reference proteome</keyword>
<keyword evidence="4" id="KW-1133">Transmembrane helix</keyword>
<dbReference type="EMBL" id="KQ030602">
    <property type="protein sequence ID" value="KJZ70868.1"/>
    <property type="molecule type" value="Genomic_DNA"/>
</dbReference>
<dbReference type="AlphaFoldDB" id="A0A0F7ZS74"/>
<evidence type="ECO:0000256" key="3">
    <source>
        <dbReference type="SAM" id="MobiDB-lite"/>
    </source>
</evidence>
<sequence>MADGAPEKTPVGDWGKSRRRQGGLQGSIEGRQTPKHVTSLQFSNCAAKIRFEKHQSLILSFEHQTPSHVSPMQSRNTGIMTSPEVTHPLRKILLVVTTGGFTHASPVFEIGAVLASRGHTIEFATLDGQEEWIKGYDFISKVYTLGAGPTPKQLNDHYLRMRSWDISKGLAGNMGSKYMFDSFWPQTYQGLKAIMDNLETRPTLMIADFFVDAVKDMHVEYKLPIAQVWPQMPFLMMPCSYIPGEPGFQLEGTLTSEDASVWWRIRNELVVILGLPTIVKWMRWTKRLRAANGVTYPPHSIKKPDYLVFINSFFGLEVPRDLPPTCAAVGPLLSDAYPPLNDECRQFLSTHDKIIYIALGTHIILRNSDASKLIQGLFRLFEKGLIDGVIWSVGQSGRQDLEVDTTYQYKTPVGATRHLRLGDILSCQHNDWLCSVFVPQRSVLDHPSTRLYITHGGGSSANEGLYHGKPMLSLPVFMDQMANTTRLVAGGVAEALNKFTFTSDQVYTKAKRILEDSNGDYARNTLRLMRIARVASRRKEHAADLVEELLYDTELRFKAGKELRPMHLQTADMRMPFWKAKNWDLMTIGILAAGATLGGLSVGGRMLWMHRETLASAFTAFLQVPRRFMYAA</sequence>
<dbReference type="Pfam" id="PF00201">
    <property type="entry name" value="UDPGT"/>
    <property type="match status" value="1"/>
</dbReference>
<evidence type="ECO:0000256" key="2">
    <source>
        <dbReference type="ARBA" id="ARBA00022679"/>
    </source>
</evidence>
<accession>A0A0F7ZS74</accession>
<evidence type="ECO:0000313" key="5">
    <source>
        <dbReference type="EMBL" id="KJZ70868.1"/>
    </source>
</evidence>
<dbReference type="InterPro" id="IPR035595">
    <property type="entry name" value="UDP_glycos_trans_CS"/>
</dbReference>
<dbReference type="InterPro" id="IPR050271">
    <property type="entry name" value="UDP-glycosyltransferase"/>
</dbReference>
<gene>
    <name evidence="5" type="ORF">HIM_09733</name>
</gene>
<keyword evidence="2" id="KW-0808">Transferase</keyword>
<dbReference type="OrthoDB" id="5835829at2759"/>
<evidence type="ECO:0000313" key="6">
    <source>
        <dbReference type="Proteomes" id="UP000054481"/>
    </source>
</evidence>
<feature type="region of interest" description="Disordered" evidence="3">
    <location>
        <begin position="1"/>
        <end position="35"/>
    </location>
</feature>
<dbReference type="InterPro" id="IPR002213">
    <property type="entry name" value="UDP_glucos_trans"/>
</dbReference>
<keyword evidence="4" id="KW-0812">Transmembrane</keyword>
<organism evidence="5 6">
    <name type="scientific">Hirsutella minnesotensis 3608</name>
    <dbReference type="NCBI Taxonomy" id="1043627"/>
    <lineage>
        <taxon>Eukaryota</taxon>
        <taxon>Fungi</taxon>
        <taxon>Dikarya</taxon>
        <taxon>Ascomycota</taxon>
        <taxon>Pezizomycotina</taxon>
        <taxon>Sordariomycetes</taxon>
        <taxon>Hypocreomycetidae</taxon>
        <taxon>Hypocreales</taxon>
        <taxon>Ophiocordycipitaceae</taxon>
        <taxon>Hirsutella</taxon>
    </lineage>
</organism>
<dbReference type="Gene3D" id="3.40.50.2000">
    <property type="entry name" value="Glycogen Phosphorylase B"/>
    <property type="match status" value="2"/>
</dbReference>
<feature type="transmembrane region" description="Helical" evidence="4">
    <location>
        <begin position="583"/>
        <end position="602"/>
    </location>
</feature>
<dbReference type="PANTHER" id="PTHR48043:SF145">
    <property type="entry name" value="FI06409P-RELATED"/>
    <property type="match status" value="1"/>
</dbReference>
<protein>
    <submittedName>
        <fullName evidence="5">Uncharacterized protein</fullName>
    </submittedName>
</protein>
<dbReference type="GO" id="GO:0008194">
    <property type="term" value="F:UDP-glycosyltransferase activity"/>
    <property type="evidence" value="ECO:0007669"/>
    <property type="project" value="InterPro"/>
</dbReference>
<evidence type="ECO:0000256" key="1">
    <source>
        <dbReference type="ARBA" id="ARBA00022676"/>
    </source>
</evidence>
<name>A0A0F7ZS74_9HYPO</name>